<protein>
    <recommendedName>
        <fullName evidence="18">SSD domain-containing protein</fullName>
    </recommendedName>
</protein>
<comment type="similarity">
    <text evidence="2">Belongs to the patched family.</text>
</comment>
<feature type="transmembrane region" description="Helical" evidence="16">
    <location>
        <begin position="277"/>
        <end position="299"/>
    </location>
</feature>
<keyword evidence="12" id="KW-1207">Sterol metabolism</keyword>
<feature type="transmembrane region" description="Helical" evidence="16">
    <location>
        <begin position="680"/>
        <end position="704"/>
    </location>
</feature>
<keyword evidence="3" id="KW-0813">Transport</keyword>
<dbReference type="FunFam" id="1.20.1640.10:FF:000010">
    <property type="entry name" value="NPC intracellular cholesterol transporter 1"/>
    <property type="match status" value="1"/>
</dbReference>
<keyword evidence="8" id="KW-0445">Lipid transport</keyword>
<feature type="domain" description="SSD" evidence="18">
    <location>
        <begin position="646"/>
        <end position="811"/>
    </location>
</feature>
<evidence type="ECO:0000256" key="8">
    <source>
        <dbReference type="ARBA" id="ARBA00023055"/>
    </source>
</evidence>
<dbReference type="GO" id="GO:0030301">
    <property type="term" value="P:cholesterol transport"/>
    <property type="evidence" value="ECO:0007669"/>
    <property type="project" value="UniProtKB-ARBA"/>
</dbReference>
<dbReference type="SUPFAM" id="SSF82866">
    <property type="entry name" value="Multidrug efflux transporter AcrB transmembrane domain"/>
    <property type="match status" value="2"/>
</dbReference>
<feature type="chain" id="PRO_5043381544" description="SSD domain-containing protein" evidence="17">
    <location>
        <begin position="27"/>
        <end position="1349"/>
    </location>
</feature>
<evidence type="ECO:0000256" key="5">
    <source>
        <dbReference type="ARBA" id="ARBA00022692"/>
    </source>
</evidence>
<evidence type="ECO:0000256" key="6">
    <source>
        <dbReference type="ARBA" id="ARBA00022729"/>
    </source>
</evidence>
<keyword evidence="14" id="KW-0753">Steroid metabolism</keyword>
<dbReference type="EMBL" id="CALNXJ010000064">
    <property type="protein sequence ID" value="CAH3157443.1"/>
    <property type="molecule type" value="Genomic_DNA"/>
</dbReference>
<dbReference type="PROSITE" id="PS50156">
    <property type="entry name" value="SSD"/>
    <property type="match status" value="1"/>
</dbReference>
<keyword evidence="7 16" id="KW-1133">Transmembrane helix</keyword>
<name>A0AAU9XV08_9CNID</name>
<evidence type="ECO:0000256" key="11">
    <source>
        <dbReference type="ARBA" id="ARBA00023157"/>
    </source>
</evidence>
<feature type="transmembrane region" description="Helical" evidence="16">
    <location>
        <begin position="1155"/>
        <end position="1173"/>
    </location>
</feature>
<dbReference type="GO" id="GO:0012505">
    <property type="term" value="C:endomembrane system"/>
    <property type="evidence" value="ECO:0007669"/>
    <property type="project" value="UniProtKB-SubCell"/>
</dbReference>
<dbReference type="Pfam" id="PF22314">
    <property type="entry name" value="NPC1_MLD"/>
    <property type="match status" value="1"/>
</dbReference>
<keyword evidence="20" id="KW-1185">Reference proteome</keyword>
<evidence type="ECO:0000256" key="17">
    <source>
        <dbReference type="SAM" id="SignalP"/>
    </source>
</evidence>
<dbReference type="Proteomes" id="UP001159428">
    <property type="component" value="Unassembled WGS sequence"/>
</dbReference>
<reference evidence="19 20" key="1">
    <citation type="submission" date="2022-05" db="EMBL/GenBank/DDBJ databases">
        <authorList>
            <consortium name="Genoscope - CEA"/>
            <person name="William W."/>
        </authorList>
    </citation>
    <scope>NUCLEOTIDE SEQUENCE [LARGE SCALE GENOMIC DNA]</scope>
</reference>
<feature type="transmembrane region" description="Helical" evidence="16">
    <location>
        <begin position="647"/>
        <end position="668"/>
    </location>
</feature>
<organism evidence="19 20">
    <name type="scientific">Pocillopora meandrina</name>
    <dbReference type="NCBI Taxonomy" id="46732"/>
    <lineage>
        <taxon>Eukaryota</taxon>
        <taxon>Metazoa</taxon>
        <taxon>Cnidaria</taxon>
        <taxon>Anthozoa</taxon>
        <taxon>Hexacorallia</taxon>
        <taxon>Scleractinia</taxon>
        <taxon>Astrocoeniina</taxon>
        <taxon>Pocilloporidae</taxon>
        <taxon>Pocillopora</taxon>
    </lineage>
</organism>
<dbReference type="GO" id="GO:0032934">
    <property type="term" value="F:sterol binding"/>
    <property type="evidence" value="ECO:0007669"/>
    <property type="project" value="TreeGrafter"/>
</dbReference>
<dbReference type="GO" id="GO:0008203">
    <property type="term" value="P:cholesterol metabolic process"/>
    <property type="evidence" value="ECO:0007669"/>
    <property type="project" value="UniProtKB-KW"/>
</dbReference>
<feature type="transmembrane region" description="Helical" evidence="16">
    <location>
        <begin position="1284"/>
        <end position="1304"/>
    </location>
</feature>
<evidence type="ECO:0000256" key="1">
    <source>
        <dbReference type="ARBA" id="ARBA00004127"/>
    </source>
</evidence>
<gene>
    <name evidence="19" type="ORF">PMEA_00029978</name>
</gene>
<feature type="transmembrane region" description="Helical" evidence="16">
    <location>
        <begin position="1207"/>
        <end position="1231"/>
    </location>
</feature>
<comment type="catalytic activity">
    <reaction evidence="15">
        <text>cholesterol(in) = cholesterol(out)</text>
        <dbReference type="Rhea" id="RHEA:39747"/>
        <dbReference type="ChEBI" id="CHEBI:16113"/>
    </reaction>
</comment>
<dbReference type="PANTHER" id="PTHR45727:SF2">
    <property type="entry name" value="NPC INTRACELLULAR CHOLESTEROL TRANSPORTER 1"/>
    <property type="match status" value="1"/>
</dbReference>
<evidence type="ECO:0000256" key="9">
    <source>
        <dbReference type="ARBA" id="ARBA00023098"/>
    </source>
</evidence>
<evidence type="ECO:0000256" key="13">
    <source>
        <dbReference type="ARBA" id="ARBA00023180"/>
    </source>
</evidence>
<evidence type="ECO:0000256" key="12">
    <source>
        <dbReference type="ARBA" id="ARBA00023166"/>
    </source>
</evidence>
<keyword evidence="13" id="KW-0325">Glycoprotein</keyword>
<feature type="transmembrane region" description="Helical" evidence="16">
    <location>
        <begin position="786"/>
        <end position="811"/>
    </location>
</feature>
<keyword evidence="4" id="KW-0153">Cholesterol metabolism</keyword>
<evidence type="ECO:0000259" key="18">
    <source>
        <dbReference type="PROSITE" id="PS50156"/>
    </source>
</evidence>
<keyword evidence="10 16" id="KW-0472">Membrane</keyword>
<dbReference type="GO" id="GO:0016020">
    <property type="term" value="C:membrane"/>
    <property type="evidence" value="ECO:0007669"/>
    <property type="project" value="TreeGrafter"/>
</dbReference>
<dbReference type="Pfam" id="PF16414">
    <property type="entry name" value="NPC1_N"/>
    <property type="match status" value="1"/>
</dbReference>
<evidence type="ECO:0000313" key="19">
    <source>
        <dbReference type="EMBL" id="CAH3157443.1"/>
    </source>
</evidence>
<sequence>MARAVTYVGSITLIVVFMMYTSPVNGDKVKNHTKGYCVWYDQCTTGDKPKNCLYNGPAKNLTNPKGLQILNSLCPELRDQPTCCSTKQLQTLDKNLQTLLQLTSRCPACWNNMRRLYCQLTCSQDQSLFMDPTVVYPFIPSPSIKQYILEVQYFVSPQFKQGLFDSCKDVTFPGNNEKVLSLLCGTTDELCTPDKLLGHMGNPNNGFAPFTLDFPDNLTSNLSWMNQTVFKCNQPFVNPQTNRTASVCSCQDCQSSCPVRPTVPPKVNPTKILGMDLLSFSLLVVYCFLLICLVISFLYKLVLRKSYPTVPDQSQRYNSTYPPISGSLPLMVDSRPGCCEQLGSKLESFVTRWFTRWGVWCSSHPFYVIVGCILVVGILASGLFYFSVTTDPVELWSAPDSTARKQKELFDKKFKPFYRTEQLIISSRKPVPTGYHRYGDGKWVPFGPIFHLDLLNQALDLQNEITNMRVHYEDANITLQDICFQPLAPQIQACTIQSVFQYFQNNKTRLNKCLTSLGHNCKDDPHDFREGDFHDHILACTNSPTSENEPKLKEPCLGAYGGPVNPNIALGGFHNGAYENATALIITFVVNNFKEKSKLSKAMAWEKHFLDFMHRYTHNKSNNNLTISYSAERSIQDELDRESNTDIFTILASYMIMFIYITIALGQFKSCDRILIDSKFTLGFSGILVVLFSVLSSVGFWSFVREPATLIIIEVVPFLVLAVGVDNIFILVQAYQRQDQHAEGDVPHKIGRVLGEVAPSMLLTSLSESVAFAIGAMSTMPAVRIFSLYAAAAVFFDFLLQVTAFVALMSLDAKRQENNRLDVLCCVKQPKDDSQDHMICVYTFMKNYFAEVLLSDYSRPTVIALFTGLLFASIAAIPHLDIGLDQELALPKDSYLLNWFGDMKEYLHVGPPVYFVVNGGYDYEHPSGQNKICGSAGCDSSSLVQQIYSASLIPQESKIAMSASSWLDDYFSWIEPNRENSCCRIKYKRNETCFRTTVMPPNSTNTTTPAPAVICYNETTPVVPYVFCNATVDDDLCKPCLNLSQKGQRPTPKQFDKFLPFYLKDNPETKCTKGGHAAYGDALLFGDKSDKYPIQASYFMSYHKILKTSPEYTAALKSAREIAKNISKTLGVEVFPYSVFYVFYEQYLTVANDTWENLLCCAAAIFVVTFLLLGFNLSIALIVTFTVAIIIVNLMGLMYIWNISLNAVSLVNLVMAVGISVEFCSHIARAFTVNAQPSRVERAKEALAKMGSSVLSGITLTKFSGILVLYFSKSQIFQVFYFRMYLGVVLIGALHGLVFLPVLLSYVGPMTLKAVTVLECESSLRPHFLEGTTDDERRPLLHSDRSGIQ</sequence>
<keyword evidence="9" id="KW-0443">Lipid metabolism</keyword>
<proteinExistence type="inferred from homology"/>
<evidence type="ECO:0000256" key="16">
    <source>
        <dbReference type="SAM" id="Phobius"/>
    </source>
</evidence>
<feature type="signal peptide" evidence="17">
    <location>
        <begin position="1"/>
        <end position="26"/>
    </location>
</feature>
<evidence type="ECO:0000313" key="20">
    <source>
        <dbReference type="Proteomes" id="UP001159428"/>
    </source>
</evidence>
<evidence type="ECO:0000256" key="4">
    <source>
        <dbReference type="ARBA" id="ARBA00022548"/>
    </source>
</evidence>
<keyword evidence="5 16" id="KW-0812">Transmembrane</keyword>
<feature type="transmembrane region" description="Helical" evidence="16">
    <location>
        <begin position="710"/>
        <end position="732"/>
    </location>
</feature>
<comment type="subcellular location">
    <subcellularLocation>
        <location evidence="1">Endomembrane system</location>
        <topology evidence="1">Multi-pass membrane protein</topology>
    </subcellularLocation>
</comment>
<dbReference type="Gene3D" id="1.20.1640.10">
    <property type="entry name" value="Multidrug efflux transporter AcrB transmembrane domain"/>
    <property type="match status" value="2"/>
</dbReference>
<dbReference type="InterPro" id="IPR032190">
    <property type="entry name" value="NPC1_N"/>
</dbReference>
<comment type="caution">
    <text evidence="19">The sequence shown here is derived from an EMBL/GenBank/DDBJ whole genome shotgun (WGS) entry which is preliminary data.</text>
</comment>
<evidence type="ECO:0000256" key="2">
    <source>
        <dbReference type="ARBA" id="ARBA00005585"/>
    </source>
</evidence>
<dbReference type="InterPro" id="IPR053958">
    <property type="entry name" value="HMGCR/SNAP/NPC1-like_SSD"/>
</dbReference>
<keyword evidence="11" id="KW-1015">Disulfide bond</keyword>
<evidence type="ECO:0000256" key="15">
    <source>
        <dbReference type="ARBA" id="ARBA00034049"/>
    </source>
</evidence>
<dbReference type="FunFam" id="1.20.1640.10:FF:000008">
    <property type="entry name" value="NPC intracellular cholesterol transporter 1"/>
    <property type="match status" value="1"/>
</dbReference>
<accession>A0AAU9XV08</accession>
<feature type="transmembrane region" description="Helical" evidence="16">
    <location>
        <begin position="1252"/>
        <end position="1272"/>
    </location>
</feature>
<evidence type="ECO:0000256" key="14">
    <source>
        <dbReference type="ARBA" id="ARBA00023221"/>
    </source>
</evidence>
<keyword evidence="6 17" id="KW-0732">Signal</keyword>
<evidence type="ECO:0000256" key="3">
    <source>
        <dbReference type="ARBA" id="ARBA00022448"/>
    </source>
</evidence>
<dbReference type="PANTHER" id="PTHR45727">
    <property type="entry name" value="NPC INTRACELLULAR CHOLESTEROL TRANSPORTER 1"/>
    <property type="match status" value="1"/>
</dbReference>
<feature type="transmembrane region" description="Helical" evidence="16">
    <location>
        <begin position="1180"/>
        <end position="1201"/>
    </location>
</feature>
<dbReference type="InterPro" id="IPR000731">
    <property type="entry name" value="SSD"/>
</dbReference>
<dbReference type="Pfam" id="PF12349">
    <property type="entry name" value="Sterol-sensing"/>
    <property type="match status" value="1"/>
</dbReference>
<evidence type="ECO:0000256" key="7">
    <source>
        <dbReference type="ARBA" id="ARBA00022989"/>
    </source>
</evidence>
<dbReference type="InterPro" id="IPR053956">
    <property type="entry name" value="NPC1_MLD"/>
</dbReference>
<feature type="transmembrane region" description="Helical" evidence="16">
    <location>
        <begin position="366"/>
        <end position="386"/>
    </location>
</feature>
<evidence type="ECO:0000256" key="10">
    <source>
        <dbReference type="ARBA" id="ARBA00023136"/>
    </source>
</evidence>